<keyword evidence="1" id="KW-1133">Transmembrane helix</keyword>
<dbReference type="Proteomes" id="UP001198402">
    <property type="component" value="Unassembled WGS sequence"/>
</dbReference>
<protein>
    <submittedName>
        <fullName evidence="2">Uncharacterized protein</fullName>
    </submittedName>
</protein>
<accession>A0ABS7XWQ4</accession>
<comment type="caution">
    <text evidence="2">The sequence shown here is derived from an EMBL/GenBank/DDBJ whole genome shotgun (WGS) entry which is preliminary data.</text>
</comment>
<sequence>MELLIGYSIFIISILAFYLIKKEYLIKQDLILVKQKLRQGIGLSNKLKEVSYFEFEDLNEKNQFIHPSTLMLKSLRHLDFMSQLEEYLEASGDSRFKSKFLHEFEQNKIETQQSVLKSAQLLSKRVSIAA</sequence>
<name>A0ABS7XWQ4_9FLAO</name>
<dbReference type="EMBL" id="JAIUJS010000001">
    <property type="protein sequence ID" value="MCA0152074.1"/>
    <property type="molecule type" value="Genomic_DNA"/>
</dbReference>
<proteinExistence type="predicted"/>
<organism evidence="2 3">
    <name type="scientific">Winogradskyella vincentii</name>
    <dbReference type="NCBI Taxonomy" id="2877122"/>
    <lineage>
        <taxon>Bacteria</taxon>
        <taxon>Pseudomonadati</taxon>
        <taxon>Bacteroidota</taxon>
        <taxon>Flavobacteriia</taxon>
        <taxon>Flavobacteriales</taxon>
        <taxon>Flavobacteriaceae</taxon>
        <taxon>Winogradskyella</taxon>
    </lineage>
</organism>
<feature type="transmembrane region" description="Helical" evidence="1">
    <location>
        <begin position="6"/>
        <end position="26"/>
    </location>
</feature>
<evidence type="ECO:0000313" key="3">
    <source>
        <dbReference type="Proteomes" id="UP001198402"/>
    </source>
</evidence>
<gene>
    <name evidence="2" type="ORF">LBV24_02525</name>
</gene>
<keyword evidence="3" id="KW-1185">Reference proteome</keyword>
<reference evidence="3" key="1">
    <citation type="submission" date="2023-07" db="EMBL/GenBank/DDBJ databases">
        <authorList>
            <person name="Yue Y."/>
        </authorList>
    </citation>
    <scope>NUCLEOTIDE SEQUENCE [LARGE SCALE GENOMIC DNA]</scope>
    <source>
        <strain evidence="3">2Y89</strain>
    </source>
</reference>
<keyword evidence="1" id="KW-0812">Transmembrane</keyword>
<keyword evidence="1" id="KW-0472">Membrane</keyword>
<evidence type="ECO:0000256" key="1">
    <source>
        <dbReference type="SAM" id="Phobius"/>
    </source>
</evidence>
<dbReference type="RefSeq" id="WP_224477014.1">
    <property type="nucleotide sequence ID" value="NZ_JAIUJS010000001.1"/>
</dbReference>
<evidence type="ECO:0000313" key="2">
    <source>
        <dbReference type="EMBL" id="MCA0152074.1"/>
    </source>
</evidence>